<reference evidence="1" key="1">
    <citation type="submission" date="2021-04" db="EMBL/GenBank/DDBJ databases">
        <title>Genome based classification of Actinospica acidithermotolerans sp. nov., an actinobacterium isolated from an Indonesian hot spring.</title>
        <authorList>
            <person name="Kusuma A.B."/>
            <person name="Putra K.E."/>
            <person name="Nafisah S."/>
            <person name="Loh J."/>
            <person name="Nouioui I."/>
            <person name="Goodfellow M."/>
        </authorList>
    </citation>
    <scope>NUCLEOTIDE SEQUENCE</scope>
    <source>
        <strain evidence="1">CSCA 57</strain>
    </source>
</reference>
<dbReference type="PANTHER" id="PTHR34817">
    <property type="entry name" value="NUCLEOTIDYLTRANSFERASE"/>
    <property type="match status" value="1"/>
</dbReference>
<dbReference type="Pfam" id="PF10127">
    <property type="entry name" value="RlaP"/>
    <property type="match status" value="1"/>
</dbReference>
<dbReference type="EMBL" id="JAGSOG010000028">
    <property type="protein sequence ID" value="MBR7833345.1"/>
    <property type="molecule type" value="Genomic_DNA"/>
</dbReference>
<sequence length="226" mass="25397">MNVLLSGIVGSTAYGLAGPDSDVDRLGMFALPTIELVGLDKPRLSIVGRNPDVAWHEAGKAVSLVLAGNPTTMELLWLPEDLYEVRTPLGDEAIALRARFLCAHRAKEAYLGYATQQFKKLLAQAGVQPRPARTAKHARHLMRLVEQGYELYTTGTVRIRLEDPQRLLDFGAAVAEDPQRAVPFMAEAEDRFNRARTVLADEPDYDAAQDWLLRVRRAFWDWERRD</sequence>
<proteinExistence type="predicted"/>
<evidence type="ECO:0000313" key="2">
    <source>
        <dbReference type="Proteomes" id="UP000675781"/>
    </source>
</evidence>
<dbReference type="PANTHER" id="PTHR34817:SF1">
    <property type="entry name" value="NUCLEOTIDYLTRANSFERASE"/>
    <property type="match status" value="1"/>
</dbReference>
<dbReference type="RefSeq" id="WP_212527868.1">
    <property type="nucleotide sequence ID" value="NZ_JAGSOG010000028.1"/>
</dbReference>
<organism evidence="1 2">
    <name type="scientific">Actinospica durhamensis</name>
    <dbReference type="NCBI Taxonomy" id="1508375"/>
    <lineage>
        <taxon>Bacteria</taxon>
        <taxon>Bacillati</taxon>
        <taxon>Actinomycetota</taxon>
        <taxon>Actinomycetes</taxon>
        <taxon>Catenulisporales</taxon>
        <taxon>Actinospicaceae</taxon>
        <taxon>Actinospica</taxon>
    </lineage>
</organism>
<dbReference type="InterPro" id="IPR018775">
    <property type="entry name" value="RlaP"/>
</dbReference>
<evidence type="ECO:0000313" key="1">
    <source>
        <dbReference type="EMBL" id="MBR7833345.1"/>
    </source>
</evidence>
<dbReference type="AlphaFoldDB" id="A0A941EIW7"/>
<gene>
    <name evidence="1" type="ORF">KDL01_08715</name>
</gene>
<keyword evidence="2" id="KW-1185">Reference proteome</keyword>
<dbReference type="Proteomes" id="UP000675781">
    <property type="component" value="Unassembled WGS sequence"/>
</dbReference>
<protein>
    <submittedName>
        <fullName evidence="1">Nucleotidyltransferase domain-containing protein</fullName>
    </submittedName>
</protein>
<comment type="caution">
    <text evidence="1">The sequence shown here is derived from an EMBL/GenBank/DDBJ whole genome shotgun (WGS) entry which is preliminary data.</text>
</comment>
<name>A0A941EIW7_9ACTN</name>
<accession>A0A941EIW7</accession>